<dbReference type="PANTHER" id="PTHR43791:SF70">
    <property type="entry name" value="MAJOR FACILITATOR SUPERFAMILY (MFS) PROFILE DOMAIN-CONTAINING PROTEIN"/>
    <property type="match status" value="1"/>
</dbReference>
<keyword evidence="7" id="KW-1185">Reference proteome</keyword>
<comment type="caution">
    <text evidence="6">The sequence shown here is derived from an EMBL/GenBank/DDBJ whole genome shotgun (WGS) entry which is preliminary data.</text>
</comment>
<dbReference type="GO" id="GO:0022857">
    <property type="term" value="F:transmembrane transporter activity"/>
    <property type="evidence" value="ECO:0007669"/>
    <property type="project" value="TreeGrafter"/>
</dbReference>
<evidence type="ECO:0000256" key="2">
    <source>
        <dbReference type="ARBA" id="ARBA00022448"/>
    </source>
</evidence>
<evidence type="ECO:0000313" key="7">
    <source>
        <dbReference type="Proteomes" id="UP000223968"/>
    </source>
</evidence>
<dbReference type="STRING" id="1447875.A0A2B7WIS0"/>
<proteinExistence type="predicted"/>
<protein>
    <recommendedName>
        <fullName evidence="8">Major facilitator superfamily (MFS) profile domain-containing protein</fullName>
    </recommendedName>
</protein>
<dbReference type="InterPro" id="IPR036259">
    <property type="entry name" value="MFS_trans_sf"/>
</dbReference>
<dbReference type="GO" id="GO:0016020">
    <property type="term" value="C:membrane"/>
    <property type="evidence" value="ECO:0007669"/>
    <property type="project" value="UniProtKB-SubCell"/>
</dbReference>
<keyword evidence="2" id="KW-0813">Transport</keyword>
<keyword evidence="3" id="KW-0812">Transmembrane</keyword>
<name>A0A2B7WIS0_9EURO</name>
<evidence type="ECO:0000256" key="1">
    <source>
        <dbReference type="ARBA" id="ARBA00004141"/>
    </source>
</evidence>
<keyword evidence="5" id="KW-0472">Membrane</keyword>
<accession>A0A2B7WIS0</accession>
<dbReference type="SUPFAM" id="SSF103473">
    <property type="entry name" value="MFS general substrate transporter"/>
    <property type="match status" value="1"/>
</dbReference>
<sequence length="140" mass="15229">MYVFIIFGAISFAVSVLSLIFLSDLPSTATFLSERERMIAIDRVAENKQAVKTHHFKSYQAWQAVRDPKTWLLFVMVVGAQVPNSALSTFASMIVRSFGSDTLWTQYLQVPGGAVQLLETSSAAFSSPATPHASTPAASP</sequence>
<organism evidence="6 7">
    <name type="scientific">Helicocarpus griseus UAMH5409</name>
    <dbReference type="NCBI Taxonomy" id="1447875"/>
    <lineage>
        <taxon>Eukaryota</taxon>
        <taxon>Fungi</taxon>
        <taxon>Dikarya</taxon>
        <taxon>Ascomycota</taxon>
        <taxon>Pezizomycotina</taxon>
        <taxon>Eurotiomycetes</taxon>
        <taxon>Eurotiomycetidae</taxon>
        <taxon>Onygenales</taxon>
        <taxon>Ajellomycetaceae</taxon>
        <taxon>Helicocarpus</taxon>
    </lineage>
</organism>
<dbReference type="AlphaFoldDB" id="A0A2B7WIS0"/>
<comment type="subcellular location">
    <subcellularLocation>
        <location evidence="1">Membrane</location>
        <topology evidence="1">Multi-pass membrane protein</topology>
    </subcellularLocation>
</comment>
<reference evidence="6 7" key="1">
    <citation type="submission" date="2017-10" db="EMBL/GenBank/DDBJ databases">
        <title>Comparative genomics in systemic dimorphic fungi from Ajellomycetaceae.</title>
        <authorList>
            <person name="Munoz J.F."/>
            <person name="Mcewen J.G."/>
            <person name="Clay O.K."/>
            <person name="Cuomo C.A."/>
        </authorList>
    </citation>
    <scope>NUCLEOTIDE SEQUENCE [LARGE SCALE GENOMIC DNA]</scope>
    <source>
        <strain evidence="6 7">UAMH5409</strain>
    </source>
</reference>
<keyword evidence="4" id="KW-1133">Transmembrane helix</keyword>
<evidence type="ECO:0008006" key="8">
    <source>
        <dbReference type="Google" id="ProtNLM"/>
    </source>
</evidence>
<dbReference type="EMBL" id="PDNB01000277">
    <property type="protein sequence ID" value="PGG96534.1"/>
    <property type="molecule type" value="Genomic_DNA"/>
</dbReference>
<evidence type="ECO:0000256" key="4">
    <source>
        <dbReference type="ARBA" id="ARBA00022989"/>
    </source>
</evidence>
<evidence type="ECO:0000313" key="6">
    <source>
        <dbReference type="EMBL" id="PGG96534.1"/>
    </source>
</evidence>
<dbReference type="PANTHER" id="PTHR43791">
    <property type="entry name" value="PERMEASE-RELATED"/>
    <property type="match status" value="1"/>
</dbReference>
<evidence type="ECO:0000256" key="5">
    <source>
        <dbReference type="ARBA" id="ARBA00023136"/>
    </source>
</evidence>
<gene>
    <name evidence="6" type="ORF">AJ79_09552</name>
</gene>
<dbReference type="OrthoDB" id="6730379at2759"/>
<dbReference type="Proteomes" id="UP000223968">
    <property type="component" value="Unassembled WGS sequence"/>
</dbReference>
<evidence type="ECO:0000256" key="3">
    <source>
        <dbReference type="ARBA" id="ARBA00022692"/>
    </source>
</evidence>